<evidence type="ECO:0000313" key="2">
    <source>
        <dbReference type="Proteomes" id="UP000008177"/>
    </source>
</evidence>
<dbReference type="EMBL" id="FQ790349">
    <property type="protein sequence ID" value="CCD53914.1"/>
    <property type="molecule type" value="Genomic_DNA"/>
</dbReference>
<reference evidence="2" key="1">
    <citation type="journal article" date="2011" name="PLoS Genet.">
        <title>Genomic analysis of the necrotrophic fungal pathogens Sclerotinia sclerotiorum and Botrytis cinerea.</title>
        <authorList>
            <person name="Amselem J."/>
            <person name="Cuomo C.A."/>
            <person name="van Kan J.A."/>
            <person name="Viaud M."/>
            <person name="Benito E.P."/>
            <person name="Couloux A."/>
            <person name="Coutinho P.M."/>
            <person name="de Vries R.P."/>
            <person name="Dyer P.S."/>
            <person name="Fillinger S."/>
            <person name="Fournier E."/>
            <person name="Gout L."/>
            <person name="Hahn M."/>
            <person name="Kohn L."/>
            <person name="Lapalu N."/>
            <person name="Plummer K.M."/>
            <person name="Pradier J.M."/>
            <person name="Quevillon E."/>
            <person name="Sharon A."/>
            <person name="Simon A."/>
            <person name="ten Have A."/>
            <person name="Tudzynski B."/>
            <person name="Tudzynski P."/>
            <person name="Wincker P."/>
            <person name="Andrew M."/>
            <person name="Anthouard V."/>
            <person name="Beever R.E."/>
            <person name="Beffa R."/>
            <person name="Benoit I."/>
            <person name="Bouzid O."/>
            <person name="Brault B."/>
            <person name="Chen Z."/>
            <person name="Choquer M."/>
            <person name="Collemare J."/>
            <person name="Cotton P."/>
            <person name="Danchin E.G."/>
            <person name="Da Silva C."/>
            <person name="Gautier A."/>
            <person name="Giraud C."/>
            <person name="Giraud T."/>
            <person name="Gonzalez C."/>
            <person name="Grossetete S."/>
            <person name="Guldener U."/>
            <person name="Henrissat B."/>
            <person name="Howlett B.J."/>
            <person name="Kodira C."/>
            <person name="Kretschmer M."/>
            <person name="Lappartient A."/>
            <person name="Leroch M."/>
            <person name="Levis C."/>
            <person name="Mauceli E."/>
            <person name="Neuveglise C."/>
            <person name="Oeser B."/>
            <person name="Pearson M."/>
            <person name="Poulain J."/>
            <person name="Poussereau N."/>
            <person name="Quesneville H."/>
            <person name="Rascle C."/>
            <person name="Schumacher J."/>
            <person name="Segurens B."/>
            <person name="Sexton A."/>
            <person name="Silva E."/>
            <person name="Sirven C."/>
            <person name="Soanes D.M."/>
            <person name="Talbot N.J."/>
            <person name="Templeton M."/>
            <person name="Yandava C."/>
            <person name="Yarden O."/>
            <person name="Zeng Q."/>
            <person name="Rollins J.A."/>
            <person name="Lebrun M.H."/>
            <person name="Dickman M."/>
        </authorList>
    </citation>
    <scope>NUCLEOTIDE SEQUENCE [LARGE SCALE GENOMIC DNA]</scope>
    <source>
        <strain evidence="2">T4</strain>
    </source>
</reference>
<proteinExistence type="predicted"/>
<evidence type="ECO:0000313" key="1">
    <source>
        <dbReference type="EMBL" id="CCD53914.1"/>
    </source>
</evidence>
<name>G2YQL6_BOTF4</name>
<organism evidence="1 2">
    <name type="scientific">Botryotinia fuckeliana (strain T4)</name>
    <name type="common">Noble rot fungus</name>
    <name type="synonym">Botrytis cinerea</name>
    <dbReference type="NCBI Taxonomy" id="999810"/>
    <lineage>
        <taxon>Eukaryota</taxon>
        <taxon>Fungi</taxon>
        <taxon>Dikarya</taxon>
        <taxon>Ascomycota</taxon>
        <taxon>Pezizomycotina</taxon>
        <taxon>Leotiomycetes</taxon>
        <taxon>Helotiales</taxon>
        <taxon>Sclerotiniaceae</taxon>
        <taxon>Botrytis</taxon>
    </lineage>
</organism>
<sequence length="57" mass="6468">MIKLCADLCYQSQLRQGWGRVAGEPLASKNVLVMMFHVMYDIRSLRRASGFRASTFG</sequence>
<dbReference type="AlphaFoldDB" id="G2YQL6"/>
<dbReference type="HOGENOM" id="CLU_2996321_0_0_1"/>
<gene>
    <name evidence="1" type="ORF">BofuT4_P130940.1</name>
</gene>
<dbReference type="Proteomes" id="UP000008177">
    <property type="component" value="Unplaced contigs"/>
</dbReference>
<accession>G2YQL6</accession>
<protein>
    <submittedName>
        <fullName evidence="1">Uncharacterized protein</fullName>
    </submittedName>
</protein>
<dbReference type="InParanoid" id="G2YQL6"/>